<sequence length="66" mass="6914">ILTSAHWGQTSVPVTLFAPTWSAPTVAPVAKVTMATGFGVQNAVSRAHLGSTWPRNAPEQETPSAK</sequence>
<proteinExistence type="predicted"/>
<protein>
    <submittedName>
        <fullName evidence="2">PPE family protein</fullName>
    </submittedName>
</protein>
<evidence type="ECO:0000313" key="2">
    <source>
        <dbReference type="WBParaSite" id="maker-uti_cns_0017515-snap-gene-0.0-mRNA-1"/>
    </source>
</evidence>
<reference evidence="2" key="1">
    <citation type="submission" date="2016-11" db="UniProtKB">
        <authorList>
            <consortium name="WormBaseParasite"/>
        </authorList>
    </citation>
    <scope>IDENTIFICATION</scope>
</reference>
<name>A0A1I8IWQ5_9PLAT</name>
<evidence type="ECO:0000313" key="1">
    <source>
        <dbReference type="Proteomes" id="UP000095280"/>
    </source>
</evidence>
<organism evidence="1 2">
    <name type="scientific">Macrostomum lignano</name>
    <dbReference type="NCBI Taxonomy" id="282301"/>
    <lineage>
        <taxon>Eukaryota</taxon>
        <taxon>Metazoa</taxon>
        <taxon>Spiralia</taxon>
        <taxon>Lophotrochozoa</taxon>
        <taxon>Platyhelminthes</taxon>
        <taxon>Rhabditophora</taxon>
        <taxon>Macrostomorpha</taxon>
        <taxon>Macrostomida</taxon>
        <taxon>Macrostomidae</taxon>
        <taxon>Macrostomum</taxon>
    </lineage>
</organism>
<accession>A0A1I8IWQ5</accession>
<dbReference type="AlphaFoldDB" id="A0A1I8IWQ5"/>
<dbReference type="Proteomes" id="UP000095280">
    <property type="component" value="Unplaced"/>
</dbReference>
<keyword evidence="1" id="KW-1185">Reference proteome</keyword>
<dbReference type="WBParaSite" id="maker-uti_cns_0017515-snap-gene-0.0-mRNA-1">
    <property type="protein sequence ID" value="maker-uti_cns_0017515-snap-gene-0.0-mRNA-1"/>
    <property type="gene ID" value="maker-uti_cns_0017515-snap-gene-0.0"/>
</dbReference>